<dbReference type="Gene3D" id="3.40.1410.10">
    <property type="entry name" value="Chorismate lyase-like"/>
    <property type="match status" value="1"/>
</dbReference>
<organism evidence="2">
    <name type="scientific">Neobacillus citreus</name>
    <dbReference type="NCBI Taxonomy" id="2833578"/>
    <lineage>
        <taxon>Bacteria</taxon>
        <taxon>Bacillati</taxon>
        <taxon>Bacillota</taxon>
        <taxon>Bacilli</taxon>
        <taxon>Bacillales</taxon>
        <taxon>Bacillaceae</taxon>
        <taxon>Neobacillus</taxon>
    </lineage>
</organism>
<dbReference type="GO" id="GO:0003677">
    <property type="term" value="F:DNA binding"/>
    <property type="evidence" value="ECO:0007669"/>
    <property type="project" value="InterPro"/>
</dbReference>
<dbReference type="SMART" id="SM00866">
    <property type="entry name" value="UTRA"/>
    <property type="match status" value="1"/>
</dbReference>
<name>A0A942Y9W0_9BACI</name>
<dbReference type="InterPro" id="IPR011663">
    <property type="entry name" value="UTRA"/>
</dbReference>
<dbReference type="InterPro" id="IPR050679">
    <property type="entry name" value="Bact_HTH_transcr_reg"/>
</dbReference>
<dbReference type="Proteomes" id="UP000677265">
    <property type="component" value="Unassembled WGS sequence"/>
</dbReference>
<dbReference type="SUPFAM" id="SSF64288">
    <property type="entry name" value="Chorismate lyase-like"/>
    <property type="match status" value="1"/>
</dbReference>
<dbReference type="RefSeq" id="WP_213143793.1">
    <property type="nucleotide sequence ID" value="NZ_JAGYPE020000139.1"/>
</dbReference>
<feature type="domain" description="UbiC transcription regulator-associated" evidence="1">
    <location>
        <begin position="1"/>
        <end position="128"/>
    </location>
</feature>
<sequence length="134" mass="15509">MPLLCTVNPAITDDSLYEITAAKIRRVHLVNDDPIHLETSYYSLTKFPYLDQYIEESSSIYSIIKDRYLTKAVKNHKTLNVVYPTVEQAKLLQLTQDNILYEIEKLAYDEKGEVIHFAKSYLPTDKVSFTITTE</sequence>
<evidence type="ECO:0000313" key="2">
    <source>
        <dbReference type="EMBL" id="MBS4183861.1"/>
    </source>
</evidence>
<dbReference type="GO" id="GO:0045892">
    <property type="term" value="P:negative regulation of DNA-templated transcription"/>
    <property type="evidence" value="ECO:0007669"/>
    <property type="project" value="TreeGrafter"/>
</dbReference>
<comment type="caution">
    <text evidence="2">The sequence shown here is derived from an EMBL/GenBank/DDBJ whole genome shotgun (WGS) entry which is preliminary data.</text>
</comment>
<protein>
    <submittedName>
        <fullName evidence="2">UTRA domain-containing protein</fullName>
    </submittedName>
</protein>
<evidence type="ECO:0000313" key="4">
    <source>
        <dbReference type="Proteomes" id="UP000677265"/>
    </source>
</evidence>
<dbReference type="AlphaFoldDB" id="A0A942Y9W0"/>
<keyword evidence="4" id="KW-1185">Reference proteome</keyword>
<dbReference type="EMBL" id="JAGYPE020000139">
    <property type="protein sequence ID" value="MCH6269672.1"/>
    <property type="molecule type" value="Genomic_DNA"/>
</dbReference>
<dbReference type="PANTHER" id="PTHR44846:SF1">
    <property type="entry name" value="MANNOSYL-D-GLYCERATE TRANSPORT_METABOLISM SYSTEM REPRESSOR MNGR-RELATED"/>
    <property type="match status" value="1"/>
</dbReference>
<reference evidence="2" key="1">
    <citation type="submission" date="2021-05" db="EMBL/GenBank/DDBJ databases">
        <title>Novel Bacillus species.</title>
        <authorList>
            <person name="Liu G."/>
        </authorList>
    </citation>
    <scope>NUCLEOTIDE SEQUENCE</scope>
    <source>
        <strain evidence="2 4">FJAT-50051</strain>
    </source>
</reference>
<accession>A0A942Y9W0</accession>
<gene>
    <name evidence="3" type="ORF">KHB02_029575</name>
    <name evidence="2" type="ORF">KHB02_20935</name>
</gene>
<dbReference type="InterPro" id="IPR028978">
    <property type="entry name" value="Chorismate_lyase_/UTRA_dom_sf"/>
</dbReference>
<dbReference type="EMBL" id="JAGYPE010000004">
    <property type="protein sequence ID" value="MBS4183861.1"/>
    <property type="molecule type" value="Genomic_DNA"/>
</dbReference>
<evidence type="ECO:0000313" key="3">
    <source>
        <dbReference type="EMBL" id="MCH6269672.1"/>
    </source>
</evidence>
<proteinExistence type="predicted"/>
<dbReference type="PANTHER" id="PTHR44846">
    <property type="entry name" value="MANNOSYL-D-GLYCERATE TRANSPORT/METABOLISM SYSTEM REPRESSOR MNGR-RELATED"/>
    <property type="match status" value="1"/>
</dbReference>
<dbReference type="Pfam" id="PF07702">
    <property type="entry name" value="UTRA"/>
    <property type="match status" value="1"/>
</dbReference>
<evidence type="ECO:0000259" key="1">
    <source>
        <dbReference type="SMART" id="SM00866"/>
    </source>
</evidence>